<dbReference type="SUPFAM" id="SSF52540">
    <property type="entry name" value="P-loop containing nucleoside triphosphate hydrolases"/>
    <property type="match status" value="1"/>
</dbReference>
<dbReference type="AlphaFoldDB" id="A0A8H4UEG3"/>
<proteinExistence type="predicted"/>
<dbReference type="OrthoDB" id="194358at2759"/>
<organism evidence="1 2">
    <name type="scientific">Fusarium zealandicum</name>
    <dbReference type="NCBI Taxonomy" id="1053134"/>
    <lineage>
        <taxon>Eukaryota</taxon>
        <taxon>Fungi</taxon>
        <taxon>Dikarya</taxon>
        <taxon>Ascomycota</taxon>
        <taxon>Pezizomycotina</taxon>
        <taxon>Sordariomycetes</taxon>
        <taxon>Hypocreomycetidae</taxon>
        <taxon>Hypocreales</taxon>
        <taxon>Nectriaceae</taxon>
        <taxon>Fusarium</taxon>
        <taxon>Fusarium staphyleae species complex</taxon>
    </lineage>
</organism>
<protein>
    <submittedName>
        <fullName evidence="1">Uncharacterized protein</fullName>
    </submittedName>
</protein>
<evidence type="ECO:0000313" key="2">
    <source>
        <dbReference type="Proteomes" id="UP000635477"/>
    </source>
</evidence>
<sequence>MCLGRIGFSVPKKRKILRAQNSKSFEDALADVCNSIGFDMIENPNVNWERWRRTELSERIRIFITWLGDECNKNSLLILDDAEVFGAGSIQAALKLPAWHIVMSTRDSNLRWTDREFRDVRLPPLSSDDTVSILENSLSNLQPDELVLFGKQDLRSLAHVIHGHPLAAQNAVPFLLDYLITFDNPIQEFVRTIENGTMEELKVFFQFRAKDRSLWDAFNASLQQLQHEEESDKAVKLLQLLPYLRNEMVLRSEYLQLSKYLESLREVSLYITSSSRRSRSLDIHPLVLQFAQLLLSEEARKPRIKDVLQVFYESYGQQANDGQQHIVPHVKHCLSVCAQLNTLPKNLNLPDEVAAWLSRLYQASIQFDEPSSNDDRIAREIVDTSNSLTWKVQAFKALCEEAHKSIEKTDAGQAQHMIIKCVVAFKGLKAASAKEADHRRWETLPQLGDAMSSLTDMVKLTNIYPDLPLELDKFQQYCKASG</sequence>
<evidence type="ECO:0000313" key="1">
    <source>
        <dbReference type="EMBL" id="KAF4975025.1"/>
    </source>
</evidence>
<dbReference type="EMBL" id="JABEYC010000685">
    <property type="protein sequence ID" value="KAF4975025.1"/>
    <property type="molecule type" value="Genomic_DNA"/>
</dbReference>
<gene>
    <name evidence="1" type="ORF">FZEAL_8146</name>
</gene>
<dbReference type="Proteomes" id="UP000635477">
    <property type="component" value="Unassembled WGS sequence"/>
</dbReference>
<reference evidence="1" key="1">
    <citation type="journal article" date="2020" name="BMC Genomics">
        <title>Correction to: Identification and distribution of gene clusters required for synthesis of sphingolipid metabolism inhibitors in diverse species of the filamentous fungus Fusarium.</title>
        <authorList>
            <person name="Kim H.S."/>
            <person name="Lohmar J.M."/>
            <person name="Busman M."/>
            <person name="Brown D.W."/>
            <person name="Naumann T.A."/>
            <person name="Divon H.H."/>
            <person name="Lysoe E."/>
            <person name="Uhlig S."/>
            <person name="Proctor R.H."/>
        </authorList>
    </citation>
    <scope>NUCLEOTIDE SEQUENCE</scope>
    <source>
        <strain evidence="1">NRRL 22465</strain>
    </source>
</reference>
<name>A0A8H4UEG3_9HYPO</name>
<reference evidence="1" key="2">
    <citation type="submission" date="2020-05" db="EMBL/GenBank/DDBJ databases">
        <authorList>
            <person name="Kim H.-S."/>
            <person name="Proctor R.H."/>
            <person name="Brown D.W."/>
        </authorList>
    </citation>
    <scope>NUCLEOTIDE SEQUENCE</scope>
    <source>
        <strain evidence="1">NRRL 22465</strain>
    </source>
</reference>
<accession>A0A8H4UEG3</accession>
<keyword evidence="2" id="KW-1185">Reference proteome</keyword>
<dbReference type="InterPro" id="IPR027417">
    <property type="entry name" value="P-loop_NTPase"/>
</dbReference>
<comment type="caution">
    <text evidence="1">The sequence shown here is derived from an EMBL/GenBank/DDBJ whole genome shotgun (WGS) entry which is preliminary data.</text>
</comment>